<keyword evidence="2" id="KW-1133">Transmembrane helix</keyword>
<evidence type="ECO:0000313" key="3">
    <source>
        <dbReference type="EMBL" id="GJJ68143.1"/>
    </source>
</evidence>
<gene>
    <name evidence="3" type="ORF">EMPS_00489</name>
</gene>
<organism evidence="3 4">
    <name type="scientific">Entomortierella parvispora</name>
    <dbReference type="NCBI Taxonomy" id="205924"/>
    <lineage>
        <taxon>Eukaryota</taxon>
        <taxon>Fungi</taxon>
        <taxon>Fungi incertae sedis</taxon>
        <taxon>Mucoromycota</taxon>
        <taxon>Mortierellomycotina</taxon>
        <taxon>Mortierellomycetes</taxon>
        <taxon>Mortierellales</taxon>
        <taxon>Mortierellaceae</taxon>
        <taxon>Entomortierella</taxon>
    </lineage>
</organism>
<reference evidence="3" key="1">
    <citation type="submission" date="2021-11" db="EMBL/GenBank/DDBJ databases">
        <authorList>
            <person name="Herlambang A."/>
            <person name="Guo Y."/>
            <person name="Takashima Y."/>
            <person name="Nishizawa T."/>
        </authorList>
    </citation>
    <scope>NUCLEOTIDE SEQUENCE</scope>
    <source>
        <strain evidence="3">E1425</strain>
    </source>
</reference>
<dbReference type="EMBL" id="BQFW01000001">
    <property type="protein sequence ID" value="GJJ68143.1"/>
    <property type="molecule type" value="Genomic_DNA"/>
</dbReference>
<feature type="transmembrane region" description="Helical" evidence="2">
    <location>
        <begin position="492"/>
        <end position="518"/>
    </location>
</feature>
<keyword evidence="2" id="KW-0472">Membrane</keyword>
<proteinExistence type="predicted"/>
<feature type="transmembrane region" description="Helical" evidence="2">
    <location>
        <begin position="442"/>
        <end position="465"/>
    </location>
</feature>
<keyword evidence="2" id="KW-0812">Transmembrane</keyword>
<dbReference type="Proteomes" id="UP000827284">
    <property type="component" value="Unassembled WGS sequence"/>
</dbReference>
<dbReference type="AlphaFoldDB" id="A0A9P3H1R4"/>
<feature type="region of interest" description="Disordered" evidence="1">
    <location>
        <begin position="658"/>
        <end position="677"/>
    </location>
</feature>
<feature type="compositionally biased region" description="Polar residues" evidence="1">
    <location>
        <begin position="663"/>
        <end position="676"/>
    </location>
</feature>
<feature type="region of interest" description="Disordered" evidence="1">
    <location>
        <begin position="751"/>
        <end position="831"/>
    </location>
</feature>
<reference evidence="3" key="2">
    <citation type="journal article" date="2022" name="Microbiol. Resour. Announc.">
        <title>Whole-Genome Sequence of Entomortierella parvispora E1425, a Mucoromycotan Fungus Associated with Burkholderiaceae-Related Endosymbiotic Bacteria.</title>
        <authorList>
            <person name="Herlambang A."/>
            <person name="Guo Y."/>
            <person name="Takashima Y."/>
            <person name="Narisawa K."/>
            <person name="Ohta H."/>
            <person name="Nishizawa T."/>
        </authorList>
    </citation>
    <scope>NUCLEOTIDE SEQUENCE</scope>
    <source>
        <strain evidence="3">E1425</strain>
    </source>
</reference>
<feature type="region of interest" description="Disordered" evidence="1">
    <location>
        <begin position="1016"/>
        <end position="1084"/>
    </location>
</feature>
<dbReference type="OrthoDB" id="2413360at2759"/>
<comment type="caution">
    <text evidence="3">The sequence shown here is derived from an EMBL/GenBank/DDBJ whole genome shotgun (WGS) entry which is preliminary data.</text>
</comment>
<keyword evidence="4" id="KW-1185">Reference proteome</keyword>
<accession>A0A9P3H1R4</accession>
<evidence type="ECO:0000313" key="4">
    <source>
        <dbReference type="Proteomes" id="UP000827284"/>
    </source>
</evidence>
<feature type="region of interest" description="Disordered" evidence="1">
    <location>
        <begin position="714"/>
        <end position="736"/>
    </location>
</feature>
<feature type="compositionally biased region" description="Low complexity" evidence="1">
    <location>
        <begin position="771"/>
        <end position="781"/>
    </location>
</feature>
<sequence>MALLSASSTSPVLVVSILVLSSASFPLVIAIWIIQAQDGRRHYALSLVVFWLLVVAFIGILEQTLLQPSTFPFPLHNFSKAQPIATTFDQSPIQEFVFNGSVLANSDSLSGWTAMSLVQNWHSHLPQSDPLAHNPSVMQLCIFLAHVTEIQWLGVCISLAKWTWYLYRCLSRKLSIVDLRRQVAGKVAGDSTETDQNNSEEKDARSTLAATTTIEQGPLCTKNTTSQFEAAEAQATVARFHVHRPIRSLDDFRERLPVVTMARFLLVILLIRDAVADCMCCCCCRTKKRRVSTRAFSDHEQPIEGNVHHDSYEAWMQWSSICDEEIARTANASEDRNKRQAFANGPATLLPPLRGKQGEHLTEQANCGISASVPPVMITGQTSSSIASEHPTSSLAAKTRVRNWDLDVELDKRFGYDISGRHIRFEKDSWLHNIKTQLLENVGLLTDMVVCIGMPISFFLLRFLIKADGRSYDVYSERGGCRISRDSGRTDWTITLVMEAVATVTAVISTVLAGLSLFKFRYQNGTFNIDIKSLTPSAKVLRQYKATRVVRHLLILCLILNAMFLVARVIHFGLLSFNPSVVYLNQNLGQQNQQDQARGPLSSLPLFRIADRDRDVICTIVSPVAMVVLLVALGWTRFEKWLEGLFCFDKESRLRQQDKEASNKSLPQLQSPSNLQRTEKREIFAHPAFEAVWGADEVFTQRMANHQHLLRFFGSGSMDSPSSATPPGLEQGQETRGLDEHDEMDGLEDIAVLDPSAPPPCSHLSEKDACSHSAPHPSSPSIDHYSQGTSRPGGSPIPILIPEAALQTFDRKARRPPNGGPIKSPSGRVRYDPSWLPSAPVHGRPSSPRMTAVEKVRGLGSISNNRGSPCVTAPMATISSPLVPLFVSKEGTSSTQDTPTTRVETFSAILPPPKARLSGEIAAAEEGYDRVLKKLAKKRRRNLFKHGKNTVVYMQSSNVSRDYQASGSEADGDVGEECEVVTMGSISLDGLLMEEPNVAEYEFMYHKMMVESLARSTTIETTSRPEGGRGRRRSSVIRFASSSSGATTHHRRSSPDQQAPNPSFHLVLDTFDQSGPSSDLYAEK</sequence>
<feature type="transmembrane region" description="Helical" evidence="2">
    <location>
        <begin position="549"/>
        <end position="570"/>
    </location>
</feature>
<feature type="transmembrane region" description="Helical" evidence="2">
    <location>
        <begin position="43"/>
        <end position="61"/>
    </location>
</feature>
<feature type="region of interest" description="Disordered" evidence="1">
    <location>
        <begin position="188"/>
        <end position="208"/>
    </location>
</feature>
<feature type="region of interest" description="Disordered" evidence="1">
    <location>
        <begin position="333"/>
        <end position="354"/>
    </location>
</feature>
<evidence type="ECO:0000256" key="2">
    <source>
        <dbReference type="SAM" id="Phobius"/>
    </source>
</evidence>
<feature type="transmembrane region" description="Helical" evidence="2">
    <location>
        <begin position="12"/>
        <end position="34"/>
    </location>
</feature>
<name>A0A9P3H1R4_9FUNG</name>
<evidence type="ECO:0000256" key="1">
    <source>
        <dbReference type="SAM" id="MobiDB-lite"/>
    </source>
</evidence>
<protein>
    <submittedName>
        <fullName evidence="3">Uncharacterized protein</fullName>
    </submittedName>
</protein>
<feature type="transmembrane region" description="Helical" evidence="2">
    <location>
        <begin position="616"/>
        <end position="635"/>
    </location>
</feature>